<feature type="compositionally biased region" description="Basic and acidic residues" evidence="1">
    <location>
        <begin position="15"/>
        <end position="25"/>
    </location>
</feature>
<evidence type="ECO:0000256" key="1">
    <source>
        <dbReference type="SAM" id="MobiDB-lite"/>
    </source>
</evidence>
<evidence type="ECO:0000313" key="2">
    <source>
        <dbReference type="EMBL" id="KAJ3488979.1"/>
    </source>
</evidence>
<dbReference type="Proteomes" id="UP001212997">
    <property type="component" value="Unassembled WGS sequence"/>
</dbReference>
<organism evidence="2 3">
    <name type="scientific">Meripilus lineatus</name>
    <dbReference type="NCBI Taxonomy" id="2056292"/>
    <lineage>
        <taxon>Eukaryota</taxon>
        <taxon>Fungi</taxon>
        <taxon>Dikarya</taxon>
        <taxon>Basidiomycota</taxon>
        <taxon>Agaricomycotina</taxon>
        <taxon>Agaricomycetes</taxon>
        <taxon>Polyporales</taxon>
        <taxon>Meripilaceae</taxon>
        <taxon>Meripilus</taxon>
    </lineage>
</organism>
<feature type="region of interest" description="Disordered" evidence="1">
    <location>
        <begin position="1"/>
        <end position="39"/>
    </location>
</feature>
<proteinExistence type="predicted"/>
<name>A0AAD5YGJ8_9APHY</name>
<feature type="compositionally biased region" description="Polar residues" evidence="1">
    <location>
        <begin position="1"/>
        <end position="13"/>
    </location>
</feature>
<gene>
    <name evidence="2" type="ORF">NLI96_g2436</name>
</gene>
<sequence length="90" mass="10129">MPRRTSTVQPSKRQNGKEGNVKQEDSASEDGSEHEDMNMQEVVSMIKEIEKRKNTKASSRSVTFDNKKSALFDQARKDADAILCDGITHM</sequence>
<dbReference type="EMBL" id="JANAWD010000055">
    <property type="protein sequence ID" value="KAJ3488979.1"/>
    <property type="molecule type" value="Genomic_DNA"/>
</dbReference>
<comment type="caution">
    <text evidence="2">The sequence shown here is derived from an EMBL/GenBank/DDBJ whole genome shotgun (WGS) entry which is preliminary data.</text>
</comment>
<accession>A0AAD5YGJ8</accession>
<dbReference type="AlphaFoldDB" id="A0AAD5YGJ8"/>
<keyword evidence="3" id="KW-1185">Reference proteome</keyword>
<evidence type="ECO:0000313" key="3">
    <source>
        <dbReference type="Proteomes" id="UP001212997"/>
    </source>
</evidence>
<protein>
    <submittedName>
        <fullName evidence="2">Uncharacterized protein</fullName>
    </submittedName>
</protein>
<reference evidence="2" key="1">
    <citation type="submission" date="2022-07" db="EMBL/GenBank/DDBJ databases">
        <title>Genome Sequence of Physisporinus lineatus.</title>
        <authorList>
            <person name="Buettner E."/>
        </authorList>
    </citation>
    <scope>NUCLEOTIDE SEQUENCE</scope>
    <source>
        <strain evidence="2">VT162</strain>
    </source>
</reference>